<dbReference type="EC" id="3.5.3.4" evidence="3"/>
<name>A0A1Z5KI94_FISSO</name>
<comment type="caution">
    <text evidence="3">The sequence shown here is derived from an EMBL/GenBank/DDBJ whole genome shotgun (WGS) entry which is preliminary data.</text>
</comment>
<reference evidence="3 4" key="1">
    <citation type="journal article" date="2015" name="Plant Cell">
        <title>Oil accumulation by the oleaginous diatom Fistulifera solaris as revealed by the genome and transcriptome.</title>
        <authorList>
            <person name="Tanaka T."/>
            <person name="Maeda Y."/>
            <person name="Veluchamy A."/>
            <person name="Tanaka M."/>
            <person name="Abida H."/>
            <person name="Marechal E."/>
            <person name="Bowler C."/>
            <person name="Muto M."/>
            <person name="Sunaga Y."/>
            <person name="Tanaka M."/>
            <person name="Yoshino T."/>
            <person name="Taniguchi T."/>
            <person name="Fukuda Y."/>
            <person name="Nemoto M."/>
            <person name="Matsumoto M."/>
            <person name="Wong P.S."/>
            <person name="Aburatani S."/>
            <person name="Fujibuchi W."/>
        </authorList>
    </citation>
    <scope>NUCLEOTIDE SEQUENCE [LARGE SCALE GENOMIC DNA]</scope>
    <source>
        <strain evidence="3 4">JPCC DA0580</strain>
    </source>
</reference>
<keyword evidence="3" id="KW-0378">Hydrolase</keyword>
<sequence>MTATLLSHSPSITGVNDLDNFVDVSGVKEENQVSSFEQQGYVNAASSKSGARILFATDEWFATADNLLKDGPPVFDPDEYCEQGKVMDGWETRRRREEGHDWSIVRLAQRTKIYGIEVDTAFFTGNHVPAISLQVADLTHTDEVAMVTRFPGALERLLHGCVQGTGASPAEVQQAEEACSGVSGVTWAEILPKTNLLPGYDETRLHYFTLSVPVEASHVRINYYPDGGIARMRFWGIPLETPKPRGRPAYVPIKTGTRCTVVSHKEAIIPSRQPFEYPELSSEVNGGMGLTCSNKHYGDPWNLIQYSLGKDMGDGWETARHPNRPSILVKDPNTSLVDSPLSDWCIIKLGSIAEGGIKRIILDTKHFRGNYPESVKVEGCFAETTEFQECEIEWFPLVPRCRMAPDSEHVFDSHQIVNNERFVSHIRVSIYPDGGLSRVRVYGQPGDRQ</sequence>
<dbReference type="InParanoid" id="A0A1Z5KI94"/>
<dbReference type="HAMAP" id="MF_00813">
    <property type="entry name" value="Allantoicase"/>
    <property type="match status" value="1"/>
</dbReference>
<accession>A0A1Z5KI94</accession>
<keyword evidence="4" id="KW-1185">Reference proteome</keyword>
<evidence type="ECO:0000313" key="3">
    <source>
        <dbReference type="EMBL" id="GAX26023.1"/>
    </source>
</evidence>
<dbReference type="EMBL" id="BDSP01000235">
    <property type="protein sequence ID" value="GAX26023.1"/>
    <property type="molecule type" value="Genomic_DNA"/>
</dbReference>
<dbReference type="AlphaFoldDB" id="A0A1Z5KI94"/>
<dbReference type="Gene3D" id="2.60.120.260">
    <property type="entry name" value="Galactose-binding domain-like"/>
    <property type="match status" value="2"/>
</dbReference>
<gene>
    <name evidence="3" type="ORF">FisN_4Hh480</name>
</gene>
<feature type="domain" description="Allantoicase" evidence="2">
    <location>
        <begin position="50"/>
        <end position="237"/>
    </location>
</feature>
<dbReference type="GO" id="GO:0000256">
    <property type="term" value="P:allantoin catabolic process"/>
    <property type="evidence" value="ECO:0007669"/>
    <property type="project" value="InterPro"/>
</dbReference>
<feature type="domain" description="Allantoicase" evidence="2">
    <location>
        <begin position="286"/>
        <end position="445"/>
    </location>
</feature>
<proteinExistence type="inferred from homology"/>
<dbReference type="InterPro" id="IPR008979">
    <property type="entry name" value="Galactose-bd-like_sf"/>
</dbReference>
<dbReference type="PANTHER" id="PTHR12045:SF3">
    <property type="entry name" value="INACTIVE ALLANTOICASE-RELATED"/>
    <property type="match status" value="1"/>
</dbReference>
<evidence type="ECO:0000313" key="4">
    <source>
        <dbReference type="Proteomes" id="UP000198406"/>
    </source>
</evidence>
<dbReference type="SUPFAM" id="SSF49785">
    <property type="entry name" value="Galactose-binding domain-like"/>
    <property type="match status" value="2"/>
</dbReference>
<dbReference type="PANTHER" id="PTHR12045">
    <property type="entry name" value="ALLANTOICASE"/>
    <property type="match status" value="1"/>
</dbReference>
<dbReference type="Pfam" id="PF03561">
    <property type="entry name" value="Allantoicase"/>
    <property type="match status" value="2"/>
</dbReference>
<protein>
    <submittedName>
        <fullName evidence="3">Allantoicase</fullName>
        <ecNumber evidence="3">3.5.3.4</ecNumber>
    </submittedName>
</protein>
<organism evidence="3 4">
    <name type="scientific">Fistulifera solaris</name>
    <name type="common">Oleaginous diatom</name>
    <dbReference type="NCBI Taxonomy" id="1519565"/>
    <lineage>
        <taxon>Eukaryota</taxon>
        <taxon>Sar</taxon>
        <taxon>Stramenopiles</taxon>
        <taxon>Ochrophyta</taxon>
        <taxon>Bacillariophyta</taxon>
        <taxon>Bacillariophyceae</taxon>
        <taxon>Bacillariophycidae</taxon>
        <taxon>Naviculales</taxon>
        <taxon>Naviculaceae</taxon>
        <taxon>Fistulifera</taxon>
    </lineage>
</organism>
<dbReference type="InterPro" id="IPR005164">
    <property type="entry name" value="Allantoicase"/>
</dbReference>
<dbReference type="FunCoup" id="A0A1Z5KI94">
    <property type="interactions" value="36"/>
</dbReference>
<dbReference type="OrthoDB" id="10266039at2759"/>
<dbReference type="GO" id="GO:0004037">
    <property type="term" value="F:allantoicase activity"/>
    <property type="evidence" value="ECO:0007669"/>
    <property type="project" value="UniProtKB-EC"/>
</dbReference>
<dbReference type="Proteomes" id="UP000198406">
    <property type="component" value="Unassembled WGS sequence"/>
</dbReference>
<evidence type="ECO:0000259" key="2">
    <source>
        <dbReference type="Pfam" id="PF03561"/>
    </source>
</evidence>
<comment type="similarity">
    <text evidence="1">Belongs to the allantoicase family.</text>
</comment>
<dbReference type="InterPro" id="IPR015908">
    <property type="entry name" value="Allantoicase_dom"/>
</dbReference>
<evidence type="ECO:0000256" key="1">
    <source>
        <dbReference type="ARBA" id="ARBA00009242"/>
    </source>
</evidence>